<comment type="caution">
    <text evidence="2">The sequence shown here is derived from an EMBL/GenBank/DDBJ whole genome shotgun (WGS) entry which is preliminary data.</text>
</comment>
<gene>
    <name evidence="2" type="ORF">Fot_35500</name>
</gene>
<evidence type="ECO:0000313" key="2">
    <source>
        <dbReference type="EMBL" id="KAL2501652.1"/>
    </source>
</evidence>
<protein>
    <submittedName>
        <fullName evidence="2">Uncharacterized protein</fullName>
    </submittedName>
</protein>
<keyword evidence="3" id="KW-1185">Reference proteome</keyword>
<evidence type="ECO:0000313" key="3">
    <source>
        <dbReference type="Proteomes" id="UP001604277"/>
    </source>
</evidence>
<accession>A0ABD1SPQ5</accession>
<dbReference type="AlphaFoldDB" id="A0ABD1SPQ5"/>
<reference evidence="3" key="1">
    <citation type="submission" date="2024-07" db="EMBL/GenBank/DDBJ databases">
        <title>Two chromosome-level genome assemblies of Korean endemic species Abeliophyllum distichum and Forsythia ovata (Oleaceae).</title>
        <authorList>
            <person name="Jang H."/>
        </authorList>
    </citation>
    <scope>NUCLEOTIDE SEQUENCE [LARGE SCALE GENOMIC DNA]</scope>
</reference>
<organism evidence="2 3">
    <name type="scientific">Forsythia ovata</name>
    <dbReference type="NCBI Taxonomy" id="205694"/>
    <lineage>
        <taxon>Eukaryota</taxon>
        <taxon>Viridiplantae</taxon>
        <taxon>Streptophyta</taxon>
        <taxon>Embryophyta</taxon>
        <taxon>Tracheophyta</taxon>
        <taxon>Spermatophyta</taxon>
        <taxon>Magnoliopsida</taxon>
        <taxon>eudicotyledons</taxon>
        <taxon>Gunneridae</taxon>
        <taxon>Pentapetalae</taxon>
        <taxon>asterids</taxon>
        <taxon>lamiids</taxon>
        <taxon>Lamiales</taxon>
        <taxon>Oleaceae</taxon>
        <taxon>Forsythieae</taxon>
        <taxon>Forsythia</taxon>
    </lineage>
</organism>
<feature type="region of interest" description="Disordered" evidence="1">
    <location>
        <begin position="95"/>
        <end position="137"/>
    </location>
</feature>
<dbReference type="EMBL" id="JBFOLJ010000010">
    <property type="protein sequence ID" value="KAL2501652.1"/>
    <property type="molecule type" value="Genomic_DNA"/>
</dbReference>
<proteinExistence type="predicted"/>
<sequence length="137" mass="15096">MVGLGGYIDNNNLICYHNKDKWPKRPKDCHGLAAVRPREVLFHQLFNWPKNLQTTDCRPEGNGEHFPLCSVGIGDNYGASSVLFPTGPVSGKRKIVVDSKRETAVPGKGMEDAGDSRRARRGPDDPSSGVEDRVLHD</sequence>
<dbReference type="Proteomes" id="UP001604277">
    <property type="component" value="Unassembled WGS sequence"/>
</dbReference>
<name>A0ABD1SPQ5_9LAMI</name>
<evidence type="ECO:0000256" key="1">
    <source>
        <dbReference type="SAM" id="MobiDB-lite"/>
    </source>
</evidence>